<reference evidence="2" key="1">
    <citation type="submission" date="2016-10" db="EMBL/GenBank/DDBJ databases">
        <authorList>
            <person name="Varghese N."/>
            <person name="Submissions S."/>
        </authorList>
    </citation>
    <scope>NUCLEOTIDE SEQUENCE [LARGE SCALE GENOMIC DNA]</scope>
    <source>
        <strain evidence="2">ATCC 43811</strain>
    </source>
</reference>
<name>A0A1I1EMD0_BREAD</name>
<proteinExistence type="predicted"/>
<keyword evidence="2" id="KW-1185">Reference proteome</keyword>
<evidence type="ECO:0000313" key="2">
    <source>
        <dbReference type="Proteomes" id="UP000240042"/>
    </source>
</evidence>
<dbReference type="EMBL" id="FOKY01000015">
    <property type="protein sequence ID" value="SFB88349.1"/>
    <property type="molecule type" value="Genomic_DNA"/>
</dbReference>
<evidence type="ECO:0000313" key="1">
    <source>
        <dbReference type="EMBL" id="SFB88349.1"/>
    </source>
</evidence>
<protein>
    <submittedName>
        <fullName evidence="1">Uncharacterized protein</fullName>
    </submittedName>
</protein>
<gene>
    <name evidence="1" type="ORF">SAMN02745150_01179</name>
</gene>
<dbReference type="STRING" id="34097.SAMN02745150_01179"/>
<accession>A0A1I1EMD0</accession>
<dbReference type="AlphaFoldDB" id="A0A1I1EMD0"/>
<sequence length="43" mass="5053">MHRKVKMSKLEFQSSKIPGLKIVRDVFQKIPNPKSVRKVLEEC</sequence>
<dbReference type="Proteomes" id="UP000240042">
    <property type="component" value="Unassembled WGS sequence"/>
</dbReference>
<organism evidence="1 2">
    <name type="scientific">Brevinema andersonii</name>
    <dbReference type="NCBI Taxonomy" id="34097"/>
    <lineage>
        <taxon>Bacteria</taxon>
        <taxon>Pseudomonadati</taxon>
        <taxon>Spirochaetota</taxon>
        <taxon>Spirochaetia</taxon>
        <taxon>Brevinematales</taxon>
        <taxon>Brevinemataceae</taxon>
        <taxon>Brevinema</taxon>
    </lineage>
</organism>